<accession>A0AAU7VUH6</accession>
<feature type="chain" id="PRO_5043358346" evidence="3">
    <location>
        <begin position="25"/>
        <end position="338"/>
    </location>
</feature>
<dbReference type="InterPro" id="IPR011042">
    <property type="entry name" value="6-blade_b-propeller_TolB-like"/>
</dbReference>
<dbReference type="RefSeq" id="WP_350351287.1">
    <property type="nucleotide sequence ID" value="NZ_CP158357.1"/>
</dbReference>
<evidence type="ECO:0000259" key="4">
    <source>
        <dbReference type="Pfam" id="PF08450"/>
    </source>
</evidence>
<evidence type="ECO:0000256" key="3">
    <source>
        <dbReference type="SAM" id="SignalP"/>
    </source>
</evidence>
<dbReference type="SUPFAM" id="SSF63829">
    <property type="entry name" value="Calcium-dependent phosphotriesterase"/>
    <property type="match status" value="1"/>
</dbReference>
<dbReference type="PANTHER" id="PTHR47572">
    <property type="entry name" value="LIPOPROTEIN-RELATED"/>
    <property type="match status" value="1"/>
</dbReference>
<sequence length="338" mass="35141">MSAALATAAAAVGVVALLVGCAPAAPDAAQTDAASEGPAAEQRSEELLQVTEPHELTGGTLLEGPTFHEDGSLFLVDVMAPAGEAKVLRIDVDERTVDQVFTDETSAFTSAQFHPSDGRLYLTDFLGGGVMSITAQGEDPQVHFSGDVDGIAMLPDDIAFHPDGTMFVTDTRGMGGPGWETPGRVVRIGTDGQASTLAGDLPSPNGIVFDEEDAGLWVAQYNANRIDYFALDETRTRVVSAYPAIHVDGGIGRIDSTAVDAEGNIYQSFHEKAEILVFAKTGEQIGTIRVPGEGLESATNIAIAPGTTDGYLVVSGPAGGFVHTFEAFGEGIRQSNGG</sequence>
<evidence type="ECO:0000256" key="2">
    <source>
        <dbReference type="ARBA" id="ARBA00022801"/>
    </source>
</evidence>
<gene>
    <name evidence="5" type="ORF">ABS642_18470</name>
</gene>
<dbReference type="InterPro" id="IPR013658">
    <property type="entry name" value="SGL"/>
</dbReference>
<protein>
    <submittedName>
        <fullName evidence="5">SMP-30/gluconolactonase/LRE family protein</fullName>
    </submittedName>
</protein>
<feature type="signal peptide" evidence="3">
    <location>
        <begin position="1"/>
        <end position="24"/>
    </location>
</feature>
<dbReference type="AlphaFoldDB" id="A0AAU7VUH6"/>
<evidence type="ECO:0000313" key="5">
    <source>
        <dbReference type="EMBL" id="XBX77875.1"/>
    </source>
</evidence>
<dbReference type="EMBL" id="CP158357">
    <property type="protein sequence ID" value="XBX77875.1"/>
    <property type="molecule type" value="Genomic_DNA"/>
</dbReference>
<name>A0AAU7VUH6_9MICO</name>
<dbReference type="Gene3D" id="2.120.10.30">
    <property type="entry name" value="TolB, C-terminal domain"/>
    <property type="match status" value="1"/>
</dbReference>
<keyword evidence="3" id="KW-0732">Signal</keyword>
<feature type="domain" description="SMP-30/Gluconolactonase/LRE-like region" evidence="4">
    <location>
        <begin position="63"/>
        <end position="303"/>
    </location>
</feature>
<dbReference type="InterPro" id="IPR051262">
    <property type="entry name" value="SMP-30/CGR1_Lactonase"/>
</dbReference>
<dbReference type="PANTHER" id="PTHR47572:SF4">
    <property type="entry name" value="LACTONASE DRP35"/>
    <property type="match status" value="1"/>
</dbReference>
<comment type="similarity">
    <text evidence="1">Belongs to the SMP-30/CGR1 family.</text>
</comment>
<dbReference type="GO" id="GO:0016787">
    <property type="term" value="F:hydrolase activity"/>
    <property type="evidence" value="ECO:0007669"/>
    <property type="project" value="UniProtKB-KW"/>
</dbReference>
<keyword evidence="2" id="KW-0378">Hydrolase</keyword>
<reference evidence="5" key="1">
    <citation type="submission" date="2024-06" db="EMBL/GenBank/DDBJ databases">
        <title>Draft genome sequence of Microbacterium sp. strain A8/3-1, isolated from Oxytropis tragacanthoides Fisch. ex DC. Root nodules in the Altai region of Russia.</title>
        <authorList>
            <person name="Sazanova A."/>
            <person name="Guro P."/>
            <person name="Kuznetsova I."/>
            <person name="Belimov A."/>
            <person name="Safronova V."/>
        </authorList>
    </citation>
    <scope>NUCLEOTIDE SEQUENCE</scope>
    <source>
        <strain evidence="5">A8/3-1</strain>
    </source>
</reference>
<dbReference type="Pfam" id="PF08450">
    <property type="entry name" value="SGL"/>
    <property type="match status" value="1"/>
</dbReference>
<organism evidence="5">
    <name type="scientific">Microbacterium sp. A8/3-1</name>
    <dbReference type="NCBI Taxonomy" id="3160749"/>
    <lineage>
        <taxon>Bacteria</taxon>
        <taxon>Bacillati</taxon>
        <taxon>Actinomycetota</taxon>
        <taxon>Actinomycetes</taxon>
        <taxon>Micrococcales</taxon>
        <taxon>Microbacteriaceae</taxon>
        <taxon>Microbacterium</taxon>
    </lineage>
</organism>
<evidence type="ECO:0000256" key="1">
    <source>
        <dbReference type="ARBA" id="ARBA00008853"/>
    </source>
</evidence>
<proteinExistence type="inferred from homology"/>